<dbReference type="Pfam" id="PF07966">
    <property type="entry name" value="A1_Propeptide"/>
    <property type="match status" value="1"/>
</dbReference>
<evidence type="ECO:0000256" key="11">
    <source>
        <dbReference type="SAM" id="SignalP"/>
    </source>
</evidence>
<evidence type="ECO:0000256" key="10">
    <source>
        <dbReference type="RuleBase" id="RU000454"/>
    </source>
</evidence>
<evidence type="ECO:0000313" key="13">
    <source>
        <dbReference type="EMBL" id="KAJ1166652.1"/>
    </source>
</evidence>
<dbReference type="InterPro" id="IPR001969">
    <property type="entry name" value="Aspartic_peptidase_AS"/>
</dbReference>
<keyword evidence="14" id="KW-1185">Reference proteome</keyword>
<accession>A0AAV7SRQ8</accession>
<dbReference type="SUPFAM" id="SSF50630">
    <property type="entry name" value="Acid proteases"/>
    <property type="match status" value="1"/>
</dbReference>
<organism evidence="13 14">
    <name type="scientific">Pleurodeles waltl</name>
    <name type="common">Iberian ribbed newt</name>
    <dbReference type="NCBI Taxonomy" id="8319"/>
    <lineage>
        <taxon>Eukaryota</taxon>
        <taxon>Metazoa</taxon>
        <taxon>Chordata</taxon>
        <taxon>Craniata</taxon>
        <taxon>Vertebrata</taxon>
        <taxon>Euteleostomi</taxon>
        <taxon>Amphibia</taxon>
        <taxon>Batrachia</taxon>
        <taxon>Caudata</taxon>
        <taxon>Salamandroidea</taxon>
        <taxon>Salamandridae</taxon>
        <taxon>Pleurodelinae</taxon>
        <taxon>Pleurodeles</taxon>
    </lineage>
</organism>
<dbReference type="AlphaFoldDB" id="A0AAV7SRQ8"/>
<dbReference type="InterPro" id="IPR012848">
    <property type="entry name" value="Aspartic_peptidase_N"/>
</dbReference>
<evidence type="ECO:0000256" key="7">
    <source>
        <dbReference type="ARBA" id="ARBA00058213"/>
    </source>
</evidence>
<comment type="catalytic activity">
    <reaction evidence="1">
        <text>Similar to cathepsin D, but slightly broader specificity.</text>
        <dbReference type="EC" id="3.4.23.34"/>
    </reaction>
</comment>
<dbReference type="GO" id="GO:0006508">
    <property type="term" value="P:proteolysis"/>
    <property type="evidence" value="ECO:0007669"/>
    <property type="project" value="UniProtKB-KW"/>
</dbReference>
<keyword evidence="10" id="KW-0064">Aspartyl protease</keyword>
<dbReference type="EC" id="3.4.23.34" evidence="4"/>
<feature type="active site" evidence="8">
    <location>
        <position position="93"/>
    </location>
</feature>
<feature type="signal peptide" evidence="11">
    <location>
        <begin position="1"/>
        <end position="16"/>
    </location>
</feature>
<name>A0AAV7SRQ8_PLEWA</name>
<evidence type="ECO:0000256" key="2">
    <source>
        <dbReference type="ARBA" id="ARBA00007447"/>
    </source>
</evidence>
<comment type="function">
    <text evidence="7">May have a role in immune function. Probably involved in the processing of antigenic peptides during MHC class II-mediated antigen presentation.</text>
</comment>
<dbReference type="FunFam" id="2.40.70.10:FF:000004">
    <property type="entry name" value="Pepsin A"/>
    <property type="match status" value="1"/>
</dbReference>
<evidence type="ECO:0000256" key="1">
    <source>
        <dbReference type="ARBA" id="ARBA00001898"/>
    </source>
</evidence>
<protein>
    <recommendedName>
        <fullName evidence="4">cathepsin E</fullName>
        <ecNumber evidence="4">3.4.23.34</ecNumber>
    </recommendedName>
</protein>
<evidence type="ECO:0000256" key="4">
    <source>
        <dbReference type="ARBA" id="ARBA00013240"/>
    </source>
</evidence>
<feature type="chain" id="PRO_5043698094" description="cathepsin E" evidence="11">
    <location>
        <begin position="17"/>
        <end position="387"/>
    </location>
</feature>
<evidence type="ECO:0000256" key="6">
    <source>
        <dbReference type="ARBA" id="ARBA00023180"/>
    </source>
</evidence>
<keyword evidence="6" id="KW-0325">Glycoprotein</keyword>
<dbReference type="PRINTS" id="PR00792">
    <property type="entry name" value="PEPSIN"/>
</dbReference>
<dbReference type="Gene3D" id="6.10.140.60">
    <property type="match status" value="1"/>
</dbReference>
<keyword evidence="10" id="KW-0645">Protease</keyword>
<sequence length="387" mass="42426">MRVVLLSLTLIALSESINKIPLQKGKSLRNVLREKGLLEDLLRRNPYDLSTKYQTFSSAAKVANEPLINYLDAEYYGVISIGTPPQKFNVIFDTGSSNLWVPSVYCSYPACISHPRFEPKNSSTFRSTKEDLFIGYGTGFMIGVLGYDTVWVSDIEDTNQIFGLSTMEPGSTFDNVPFDGILGLAYPSVSSSGAMPVFDNMMKEGLVSQKMFSVYLSKTEGPGSVVTFGDTDPSYYTGNINWIPLTSETYWEIKIDKVIINSTTVACSNGCTAIVDTGTSLLSGPTSAITSIQKAVGAKPATNWEYSVKCCSLPDMPDIIFEISGVQYPLTPYAYVQQSKTSCTTGLQSMDIPTTSGDLWILGDVFIREYYSIFDRGNNKVGFAKAV</sequence>
<dbReference type="EMBL" id="JANPWB010000008">
    <property type="protein sequence ID" value="KAJ1166652.1"/>
    <property type="molecule type" value="Genomic_DNA"/>
</dbReference>
<dbReference type="InterPro" id="IPR021109">
    <property type="entry name" value="Peptidase_aspartic_dom_sf"/>
</dbReference>
<evidence type="ECO:0000256" key="5">
    <source>
        <dbReference type="ARBA" id="ARBA00023157"/>
    </source>
</evidence>
<evidence type="ECO:0000256" key="8">
    <source>
        <dbReference type="PIRSR" id="PIRSR601461-1"/>
    </source>
</evidence>
<evidence type="ECO:0000313" key="14">
    <source>
        <dbReference type="Proteomes" id="UP001066276"/>
    </source>
</evidence>
<evidence type="ECO:0000256" key="9">
    <source>
        <dbReference type="PIRSR" id="PIRSR601461-2"/>
    </source>
</evidence>
<dbReference type="InterPro" id="IPR033121">
    <property type="entry name" value="PEPTIDASE_A1"/>
</dbReference>
<keyword evidence="11" id="KW-0732">Signal</keyword>
<dbReference type="PANTHER" id="PTHR47966:SF13">
    <property type="entry name" value="CHYMOSIN"/>
    <property type="match status" value="1"/>
</dbReference>
<evidence type="ECO:0000259" key="12">
    <source>
        <dbReference type="PROSITE" id="PS51767"/>
    </source>
</evidence>
<dbReference type="GO" id="GO:0004190">
    <property type="term" value="F:aspartic-type endopeptidase activity"/>
    <property type="evidence" value="ECO:0007669"/>
    <property type="project" value="UniProtKB-KW"/>
</dbReference>
<keyword evidence="5 9" id="KW-1015">Disulfide bond</keyword>
<comment type="subunit">
    <text evidence="3">Homodimer; disulfide-linked.</text>
</comment>
<dbReference type="InterPro" id="IPR001461">
    <property type="entry name" value="Aspartic_peptidase_A1"/>
</dbReference>
<dbReference type="PANTHER" id="PTHR47966">
    <property type="entry name" value="BETA-SITE APP-CLEAVING ENZYME, ISOFORM A-RELATED"/>
    <property type="match status" value="1"/>
</dbReference>
<reference evidence="13" key="1">
    <citation type="journal article" date="2022" name="bioRxiv">
        <title>Sequencing and chromosome-scale assembly of the giantPleurodeles waltlgenome.</title>
        <authorList>
            <person name="Brown T."/>
            <person name="Elewa A."/>
            <person name="Iarovenko S."/>
            <person name="Subramanian E."/>
            <person name="Araus A.J."/>
            <person name="Petzold A."/>
            <person name="Susuki M."/>
            <person name="Suzuki K.-i.T."/>
            <person name="Hayashi T."/>
            <person name="Toyoda A."/>
            <person name="Oliveira C."/>
            <person name="Osipova E."/>
            <person name="Leigh N.D."/>
            <person name="Simon A."/>
            <person name="Yun M.H."/>
        </authorList>
    </citation>
    <scope>NUCLEOTIDE SEQUENCE</scope>
    <source>
        <strain evidence="13">20211129_DDA</strain>
        <tissue evidence="13">Liver</tissue>
    </source>
</reference>
<feature type="active site" evidence="8">
    <location>
        <position position="276"/>
    </location>
</feature>
<feature type="domain" description="Peptidase A1" evidence="12">
    <location>
        <begin position="75"/>
        <end position="384"/>
    </location>
</feature>
<comment type="caution">
    <text evidence="13">The sequence shown here is derived from an EMBL/GenBank/DDBJ whole genome shotgun (WGS) entry which is preliminary data.</text>
</comment>
<dbReference type="Proteomes" id="UP001066276">
    <property type="component" value="Chromosome 4_2"/>
</dbReference>
<dbReference type="PROSITE" id="PS00141">
    <property type="entry name" value="ASP_PROTEASE"/>
    <property type="match status" value="2"/>
</dbReference>
<dbReference type="Gene3D" id="2.40.70.10">
    <property type="entry name" value="Acid Proteases"/>
    <property type="match status" value="2"/>
</dbReference>
<dbReference type="FunFam" id="2.40.70.10:FF:000006">
    <property type="entry name" value="Cathepsin E"/>
    <property type="match status" value="1"/>
</dbReference>
<comment type="similarity">
    <text evidence="2 10">Belongs to the peptidase A1 family.</text>
</comment>
<evidence type="ECO:0000256" key="3">
    <source>
        <dbReference type="ARBA" id="ARBA00011748"/>
    </source>
</evidence>
<gene>
    <name evidence="13" type="ORF">NDU88_007051</name>
</gene>
<dbReference type="Pfam" id="PF00026">
    <property type="entry name" value="Asp"/>
    <property type="match status" value="1"/>
</dbReference>
<dbReference type="PROSITE" id="PS51767">
    <property type="entry name" value="PEPTIDASE_A1"/>
    <property type="match status" value="1"/>
</dbReference>
<keyword evidence="10" id="KW-0378">Hydrolase</keyword>
<feature type="disulfide bond" evidence="9">
    <location>
        <begin position="267"/>
        <end position="271"/>
    </location>
</feature>
<proteinExistence type="inferred from homology"/>
<feature type="disulfide bond" evidence="9">
    <location>
        <begin position="106"/>
        <end position="111"/>
    </location>
</feature>